<feature type="domain" description="FtsX extracellular" evidence="1">
    <location>
        <begin position="59"/>
        <end position="124"/>
    </location>
</feature>
<dbReference type="EMBL" id="FOWW01000003">
    <property type="protein sequence ID" value="SFP83989.1"/>
    <property type="molecule type" value="Genomic_DNA"/>
</dbReference>
<evidence type="ECO:0000313" key="2">
    <source>
        <dbReference type="EMBL" id="SFP83989.1"/>
    </source>
</evidence>
<evidence type="ECO:0000259" key="1">
    <source>
        <dbReference type="Pfam" id="PF18075"/>
    </source>
</evidence>
<reference evidence="3" key="1">
    <citation type="submission" date="2016-10" db="EMBL/GenBank/DDBJ databases">
        <authorList>
            <person name="Varghese N."/>
            <person name="Submissions S."/>
        </authorList>
    </citation>
    <scope>NUCLEOTIDE SEQUENCE [LARGE SCALE GENOMIC DNA]</scope>
    <source>
        <strain evidence="3">CGMCC 4.5579</strain>
    </source>
</reference>
<name>A0A1I5TLQ8_9PSEU</name>
<proteinExistence type="predicted"/>
<dbReference type="RefSeq" id="WP_134046057.1">
    <property type="nucleotide sequence ID" value="NZ_FOWW01000003.1"/>
</dbReference>
<sequence>MTGRRLPLVLALGLVLVAVVAGAWVWGGERRVRGAAGPIPCPREVVVSFRTDADMFAGAERVAGIVDVESVATETQQQAYERFREIFKDRPDLLEIARPEALPASITVLPTVSADRDGLVAALRAQLPMADEVDALDCFWAPAPPT</sequence>
<keyword evidence="3" id="KW-1185">Reference proteome</keyword>
<dbReference type="STRING" id="587909.SAMN05421810_103574"/>
<gene>
    <name evidence="2" type="ORF">SAMN05421810_103574</name>
</gene>
<evidence type="ECO:0000313" key="3">
    <source>
        <dbReference type="Proteomes" id="UP000198727"/>
    </source>
</evidence>
<protein>
    <recommendedName>
        <fullName evidence="1">FtsX extracellular domain-containing protein</fullName>
    </recommendedName>
</protein>
<organism evidence="2 3">
    <name type="scientific">Amycolatopsis arida</name>
    <dbReference type="NCBI Taxonomy" id="587909"/>
    <lineage>
        <taxon>Bacteria</taxon>
        <taxon>Bacillati</taxon>
        <taxon>Actinomycetota</taxon>
        <taxon>Actinomycetes</taxon>
        <taxon>Pseudonocardiales</taxon>
        <taxon>Pseudonocardiaceae</taxon>
        <taxon>Amycolatopsis</taxon>
    </lineage>
</organism>
<dbReference type="Gene3D" id="3.30.70.3040">
    <property type="match status" value="1"/>
</dbReference>
<accession>A0A1I5TLQ8</accession>
<dbReference type="AlphaFoldDB" id="A0A1I5TLQ8"/>
<dbReference type="Pfam" id="PF18075">
    <property type="entry name" value="FtsX_ECD"/>
    <property type="match status" value="1"/>
</dbReference>
<dbReference type="Proteomes" id="UP000198727">
    <property type="component" value="Unassembled WGS sequence"/>
</dbReference>
<dbReference type="OrthoDB" id="3637870at2"/>
<dbReference type="InterPro" id="IPR040690">
    <property type="entry name" value="FtsX_ECD"/>
</dbReference>